<dbReference type="RefSeq" id="WP_106662275.1">
    <property type="nucleotide sequence ID" value="NZ_PGGM01000001.1"/>
</dbReference>
<dbReference type="Proteomes" id="UP000241764">
    <property type="component" value="Unassembled WGS sequence"/>
</dbReference>
<sequence length="108" mass="12118">MQLDENPWTAFAADATLETVVLIRDIGVSDDSVTIDLYARDRSQPDFRRNVKKTLRAIKLAIDDVIDSIDDGKSLRVLIGSDHEGNGLYKATGTARPLGFERHERYKV</sequence>
<dbReference type="EMBL" id="PGGM01000001">
    <property type="protein sequence ID" value="PSH67207.1"/>
    <property type="molecule type" value="Genomic_DNA"/>
</dbReference>
<name>A0A2P7BL55_9HYPH</name>
<dbReference type="OrthoDB" id="8116214at2"/>
<proteinExistence type="predicted"/>
<evidence type="ECO:0000313" key="1">
    <source>
        <dbReference type="EMBL" id="PSH67207.1"/>
    </source>
</evidence>
<gene>
    <name evidence="1" type="ORF">CU103_02290</name>
</gene>
<accession>A0A2P7BL55</accession>
<reference evidence="2" key="1">
    <citation type="submission" date="2017-11" db="EMBL/GenBank/DDBJ databases">
        <authorList>
            <person name="Kuznetsova I."/>
            <person name="Sazanova A."/>
            <person name="Chirak E."/>
            <person name="Safronova V."/>
            <person name="Willems A."/>
        </authorList>
    </citation>
    <scope>NUCLEOTIDE SEQUENCE [LARGE SCALE GENOMIC DNA]</scope>
    <source>
        <strain evidence="2">CCBAU 03422</strain>
    </source>
</reference>
<dbReference type="AlphaFoldDB" id="A0A2P7BL55"/>
<evidence type="ECO:0000313" key="2">
    <source>
        <dbReference type="Proteomes" id="UP000241764"/>
    </source>
</evidence>
<organism evidence="1 2">
    <name type="scientific">Phyllobacterium sophorae</name>
    <dbReference type="NCBI Taxonomy" id="1520277"/>
    <lineage>
        <taxon>Bacteria</taxon>
        <taxon>Pseudomonadati</taxon>
        <taxon>Pseudomonadota</taxon>
        <taxon>Alphaproteobacteria</taxon>
        <taxon>Hyphomicrobiales</taxon>
        <taxon>Phyllobacteriaceae</taxon>
        <taxon>Phyllobacterium</taxon>
    </lineage>
</organism>
<comment type="caution">
    <text evidence="1">The sequence shown here is derived from an EMBL/GenBank/DDBJ whole genome shotgun (WGS) entry which is preliminary data.</text>
</comment>
<keyword evidence="2" id="KW-1185">Reference proteome</keyword>
<protein>
    <submittedName>
        <fullName evidence="1">Uncharacterized protein</fullName>
    </submittedName>
</protein>